<dbReference type="EMBL" id="GISG01227216">
    <property type="protein sequence ID" value="MBA4665415.1"/>
    <property type="molecule type" value="Transcribed_RNA"/>
</dbReference>
<organism evidence="1">
    <name type="scientific">Opuntia streptacantha</name>
    <name type="common">Prickly pear cactus</name>
    <name type="synonym">Opuntia cardona</name>
    <dbReference type="NCBI Taxonomy" id="393608"/>
    <lineage>
        <taxon>Eukaryota</taxon>
        <taxon>Viridiplantae</taxon>
        <taxon>Streptophyta</taxon>
        <taxon>Embryophyta</taxon>
        <taxon>Tracheophyta</taxon>
        <taxon>Spermatophyta</taxon>
        <taxon>Magnoliopsida</taxon>
        <taxon>eudicotyledons</taxon>
        <taxon>Gunneridae</taxon>
        <taxon>Pentapetalae</taxon>
        <taxon>Caryophyllales</taxon>
        <taxon>Cactineae</taxon>
        <taxon>Cactaceae</taxon>
        <taxon>Opuntioideae</taxon>
        <taxon>Opuntia</taxon>
    </lineage>
</organism>
<dbReference type="AlphaFoldDB" id="A0A7C9AGZ5"/>
<reference evidence="1" key="2">
    <citation type="submission" date="2020-07" db="EMBL/GenBank/DDBJ databases">
        <authorList>
            <person name="Vera ALvarez R."/>
            <person name="Arias-Moreno D.M."/>
            <person name="Jimenez-Jacinto V."/>
            <person name="Jimenez-Bremont J.F."/>
            <person name="Swaminathan K."/>
            <person name="Moose S.P."/>
            <person name="Guerrero-Gonzalez M.L."/>
            <person name="Marino-Ramirez L."/>
            <person name="Landsman D."/>
            <person name="Rodriguez-Kessler M."/>
            <person name="Delgado-Sanchez P."/>
        </authorList>
    </citation>
    <scope>NUCLEOTIDE SEQUENCE</scope>
    <source>
        <tissue evidence="1">Cladode</tissue>
    </source>
</reference>
<protein>
    <submittedName>
        <fullName evidence="1">Uncharacterized protein</fullName>
    </submittedName>
</protein>
<name>A0A7C9AGZ5_OPUST</name>
<accession>A0A7C9AGZ5</accession>
<reference evidence="1" key="1">
    <citation type="journal article" date="2013" name="J. Plant Res.">
        <title>Effect of fungi and light on seed germination of three Opuntia species from semiarid lands of central Mexico.</title>
        <authorList>
            <person name="Delgado-Sanchez P."/>
            <person name="Jimenez-Bremont J.F."/>
            <person name="Guerrero-Gonzalez Mde L."/>
            <person name="Flores J."/>
        </authorList>
    </citation>
    <scope>NUCLEOTIDE SEQUENCE</scope>
    <source>
        <tissue evidence="1">Cladode</tissue>
    </source>
</reference>
<sequence length="100" mass="11622">MISHHCYEACNRGCTLWQRQICPIHVIKCFNHMNGSRAYESSNLLPIITILPISFIKACKLMFAPLRPKHVSQLPFLLLRFLVFARRKITNASKSLIYTF</sequence>
<evidence type="ECO:0000313" key="1">
    <source>
        <dbReference type="EMBL" id="MBA4665415.1"/>
    </source>
</evidence>
<proteinExistence type="predicted"/>